<protein>
    <submittedName>
        <fullName evidence="2">Peptidase S58 DmpA</fullName>
    </submittedName>
</protein>
<evidence type="ECO:0000256" key="1">
    <source>
        <dbReference type="ARBA" id="ARBA00007068"/>
    </source>
</evidence>
<dbReference type="InterPro" id="IPR016117">
    <property type="entry name" value="ArgJ-like_dom_sf"/>
</dbReference>
<dbReference type="SUPFAM" id="SSF56266">
    <property type="entry name" value="DmpA/ArgJ-like"/>
    <property type="match status" value="1"/>
</dbReference>
<dbReference type="GO" id="GO:0004177">
    <property type="term" value="F:aminopeptidase activity"/>
    <property type="evidence" value="ECO:0007669"/>
    <property type="project" value="TreeGrafter"/>
</dbReference>
<proteinExistence type="inferred from homology"/>
<comment type="similarity">
    <text evidence="1">Belongs to the peptidase S58 family.</text>
</comment>
<reference evidence="2" key="1">
    <citation type="submission" date="2013-08" db="EMBL/GenBank/DDBJ databases">
        <authorList>
            <person name="Mendez C."/>
            <person name="Richter M."/>
            <person name="Ferrer M."/>
            <person name="Sanchez J."/>
        </authorList>
    </citation>
    <scope>NUCLEOTIDE SEQUENCE</scope>
</reference>
<dbReference type="EMBL" id="AUZX01013820">
    <property type="protein sequence ID" value="EQD34374.1"/>
    <property type="molecule type" value="Genomic_DNA"/>
</dbReference>
<reference evidence="2" key="2">
    <citation type="journal article" date="2014" name="ISME J.">
        <title>Microbial stratification in low pH oxic and suboxic macroscopic growths along an acid mine drainage.</title>
        <authorList>
            <person name="Mendez-Garcia C."/>
            <person name="Mesa V."/>
            <person name="Sprenger R.R."/>
            <person name="Richter M."/>
            <person name="Diez M.S."/>
            <person name="Solano J."/>
            <person name="Bargiela R."/>
            <person name="Golyshina O.V."/>
            <person name="Manteca A."/>
            <person name="Ramos J.L."/>
            <person name="Gallego J.R."/>
            <person name="Llorente I."/>
            <person name="Martins Dos Santos V.A."/>
            <person name="Jensen O.N."/>
            <person name="Pelaez A.I."/>
            <person name="Sanchez J."/>
            <person name="Ferrer M."/>
        </authorList>
    </citation>
    <scope>NUCLEOTIDE SEQUENCE</scope>
</reference>
<sequence>MTPPEPGAGPTNSLTDVPGLRVGHASRVGEGWLTGTTVVLAADAGAVAGVDIRGGGPGTRETDLLEPRNLIERVNAVVLSGGSAFGLASVDGVLQGLAAEGIGLRVGGGP</sequence>
<feature type="non-terminal residue" evidence="2">
    <location>
        <position position="110"/>
    </location>
</feature>
<dbReference type="AlphaFoldDB" id="T0ZZU6"/>
<comment type="caution">
    <text evidence="2">The sequence shown here is derived from an EMBL/GenBank/DDBJ whole genome shotgun (WGS) entry which is preliminary data.</text>
</comment>
<dbReference type="InterPro" id="IPR005321">
    <property type="entry name" value="Peptidase_S58_DmpA"/>
</dbReference>
<evidence type="ECO:0000313" key="2">
    <source>
        <dbReference type="EMBL" id="EQD34374.1"/>
    </source>
</evidence>
<organism evidence="2">
    <name type="scientific">mine drainage metagenome</name>
    <dbReference type="NCBI Taxonomy" id="410659"/>
    <lineage>
        <taxon>unclassified sequences</taxon>
        <taxon>metagenomes</taxon>
        <taxon>ecological metagenomes</taxon>
    </lineage>
</organism>
<dbReference type="PANTHER" id="PTHR36512:SF3">
    <property type="entry name" value="BLR5678 PROTEIN"/>
    <property type="match status" value="1"/>
</dbReference>
<dbReference type="PANTHER" id="PTHR36512">
    <property type="entry name" value="D-AMINOPEPTIDASE"/>
    <property type="match status" value="1"/>
</dbReference>
<accession>T0ZZU6</accession>
<name>T0ZZU6_9ZZZZ</name>
<dbReference type="Pfam" id="PF03576">
    <property type="entry name" value="Peptidase_S58"/>
    <property type="match status" value="1"/>
</dbReference>
<dbReference type="Gene3D" id="3.60.70.12">
    <property type="entry name" value="L-amino peptidase D-ALA esterase/amidase"/>
    <property type="match status" value="1"/>
</dbReference>
<gene>
    <name evidence="2" type="ORF">B1A_18725</name>
</gene>